<dbReference type="AlphaFoldDB" id="A0A8J1XSQ5"/>
<keyword evidence="2" id="KW-1185">Reference proteome</keyword>
<evidence type="ECO:0000313" key="2">
    <source>
        <dbReference type="Proteomes" id="UP000749559"/>
    </source>
</evidence>
<sequence>MDRHMLIFVLVVCTILSGCYARSKPGPVRPRNHCLRSNGATSGLGEKWTSERDGVKENCECVPLAKTFDNPSYLPEDMWNTPVKVCLLEGCERQEEAYKLGTVITTRQGPCTMREECVAGTDPFGPMDTFAPQFYFKIIAFSCDYAE</sequence>
<name>A0A8J1XSQ5_OWEFU</name>
<reference evidence="1" key="1">
    <citation type="submission" date="2022-03" db="EMBL/GenBank/DDBJ databases">
        <authorList>
            <person name="Martin C."/>
        </authorList>
    </citation>
    <scope>NUCLEOTIDE SEQUENCE</scope>
</reference>
<comment type="caution">
    <text evidence="1">The sequence shown here is derived from an EMBL/GenBank/DDBJ whole genome shotgun (WGS) entry which is preliminary data.</text>
</comment>
<dbReference type="PROSITE" id="PS51257">
    <property type="entry name" value="PROKAR_LIPOPROTEIN"/>
    <property type="match status" value="1"/>
</dbReference>
<proteinExistence type="predicted"/>
<organism evidence="1 2">
    <name type="scientific">Owenia fusiformis</name>
    <name type="common">Polychaete worm</name>
    <dbReference type="NCBI Taxonomy" id="6347"/>
    <lineage>
        <taxon>Eukaryota</taxon>
        <taxon>Metazoa</taxon>
        <taxon>Spiralia</taxon>
        <taxon>Lophotrochozoa</taxon>
        <taxon>Annelida</taxon>
        <taxon>Polychaeta</taxon>
        <taxon>Sedentaria</taxon>
        <taxon>Canalipalpata</taxon>
        <taxon>Sabellida</taxon>
        <taxon>Oweniida</taxon>
        <taxon>Oweniidae</taxon>
        <taxon>Owenia</taxon>
    </lineage>
</organism>
<protein>
    <submittedName>
        <fullName evidence="1">Uncharacterized protein</fullName>
    </submittedName>
</protein>
<dbReference type="EMBL" id="CAIIXF020000003">
    <property type="protein sequence ID" value="CAH1779127.1"/>
    <property type="molecule type" value="Genomic_DNA"/>
</dbReference>
<dbReference type="Proteomes" id="UP000749559">
    <property type="component" value="Unassembled WGS sequence"/>
</dbReference>
<gene>
    <name evidence="1" type="ORF">OFUS_LOCUS5962</name>
</gene>
<evidence type="ECO:0000313" key="1">
    <source>
        <dbReference type="EMBL" id="CAH1779127.1"/>
    </source>
</evidence>
<accession>A0A8J1XSQ5</accession>